<evidence type="ECO:0000313" key="2">
    <source>
        <dbReference type="EMBL" id="ASA23227.1"/>
    </source>
</evidence>
<evidence type="ECO:0000256" key="1">
    <source>
        <dbReference type="SAM" id="SignalP"/>
    </source>
</evidence>
<reference evidence="2 3" key="1">
    <citation type="submission" date="2017-06" db="EMBL/GenBank/DDBJ databases">
        <title>Complete genome sequence of Paenibacillus donghaensis KCTC 13049T isolated from East Sea sediment, South Korea.</title>
        <authorList>
            <person name="Jung B.K."/>
            <person name="Hong S.-J."/>
            <person name="Shin J.-H."/>
        </authorList>
    </citation>
    <scope>NUCLEOTIDE SEQUENCE [LARGE SCALE GENOMIC DNA]</scope>
    <source>
        <strain evidence="2 3">KCTC 13049</strain>
    </source>
</reference>
<keyword evidence="3" id="KW-1185">Reference proteome</keyword>
<dbReference type="EMBL" id="CP021780">
    <property type="protein sequence ID" value="ASA23227.1"/>
    <property type="molecule type" value="Genomic_DNA"/>
</dbReference>
<evidence type="ECO:0000313" key="3">
    <source>
        <dbReference type="Proteomes" id="UP000249890"/>
    </source>
</evidence>
<protein>
    <recommendedName>
        <fullName evidence="4">Copper amine oxidase</fullName>
    </recommendedName>
</protein>
<keyword evidence="1" id="KW-0732">Signal</keyword>
<gene>
    <name evidence="2" type="ORF">B9T62_21910</name>
</gene>
<dbReference type="KEGG" id="pdh:B9T62_21910"/>
<feature type="chain" id="PRO_5016394899" description="Copper amine oxidase" evidence="1">
    <location>
        <begin position="26"/>
        <end position="190"/>
    </location>
</feature>
<accession>A0A2Z2KCB2</accession>
<sequence length="190" mass="21222">MRILKKLTILTFCFLMIPGGTLLHAAAPKPDINVYLNNVLQKQSGFISEGEIYLSAGQMTEQLNALMAVEDSGATVRINKPNVNTVLLDDKGNIFGKAKSTVSQKFSVLAQVDNLKTEISDLRITITSPSDVTETIDNQPIKDQKDNFWFKSAEYSYTFEAKGAYPVRVYLKDTRSKKWSAVSEIQIFAF</sequence>
<name>A0A2Z2KCB2_9BACL</name>
<organism evidence="2 3">
    <name type="scientific">Paenibacillus donghaensis</name>
    <dbReference type="NCBI Taxonomy" id="414771"/>
    <lineage>
        <taxon>Bacteria</taxon>
        <taxon>Bacillati</taxon>
        <taxon>Bacillota</taxon>
        <taxon>Bacilli</taxon>
        <taxon>Bacillales</taxon>
        <taxon>Paenibacillaceae</taxon>
        <taxon>Paenibacillus</taxon>
    </lineage>
</organism>
<dbReference type="RefSeq" id="WP_087917222.1">
    <property type="nucleotide sequence ID" value="NZ_CP021780.1"/>
</dbReference>
<dbReference type="AlphaFoldDB" id="A0A2Z2KCB2"/>
<feature type="signal peptide" evidence="1">
    <location>
        <begin position="1"/>
        <end position="25"/>
    </location>
</feature>
<dbReference type="Proteomes" id="UP000249890">
    <property type="component" value="Chromosome"/>
</dbReference>
<proteinExistence type="predicted"/>
<evidence type="ECO:0008006" key="4">
    <source>
        <dbReference type="Google" id="ProtNLM"/>
    </source>
</evidence>